<comment type="caution">
    <text evidence="9">The sequence shown here is derived from an EMBL/GenBank/DDBJ whole genome shotgun (WGS) entry which is preliminary data.</text>
</comment>
<feature type="transmembrane region" description="Helical" evidence="8">
    <location>
        <begin position="91"/>
        <end position="111"/>
    </location>
</feature>
<dbReference type="AlphaFoldDB" id="A0A841RD53"/>
<reference evidence="9 10" key="1">
    <citation type="submission" date="2020-08" db="EMBL/GenBank/DDBJ databases">
        <title>Genomic Encyclopedia of Type Strains, Phase IV (KMG-IV): sequencing the most valuable type-strain genomes for metagenomic binning, comparative biology and taxonomic classification.</title>
        <authorList>
            <person name="Goeker M."/>
        </authorList>
    </citation>
    <scope>NUCLEOTIDE SEQUENCE [LARGE SCALE GENOMIC DNA]</scope>
    <source>
        <strain evidence="9 10">DSM 2461</strain>
    </source>
</reference>
<feature type="transmembrane region" description="Helical" evidence="8">
    <location>
        <begin position="123"/>
        <end position="140"/>
    </location>
</feature>
<dbReference type="EMBL" id="JACHGJ010000008">
    <property type="protein sequence ID" value="MBB6481893.1"/>
    <property type="molecule type" value="Genomic_DNA"/>
</dbReference>
<feature type="transmembrane region" description="Helical" evidence="8">
    <location>
        <begin position="6"/>
        <end position="30"/>
    </location>
</feature>
<dbReference type="InterPro" id="IPR000522">
    <property type="entry name" value="ABC_transptr_permease_BtuC"/>
</dbReference>
<evidence type="ECO:0000256" key="8">
    <source>
        <dbReference type="SAM" id="Phobius"/>
    </source>
</evidence>
<keyword evidence="10" id="KW-1185">Reference proteome</keyword>
<dbReference type="Proteomes" id="UP000587760">
    <property type="component" value="Unassembled WGS sequence"/>
</dbReference>
<dbReference type="GO" id="GO:0022857">
    <property type="term" value="F:transmembrane transporter activity"/>
    <property type="evidence" value="ECO:0007669"/>
    <property type="project" value="InterPro"/>
</dbReference>
<evidence type="ECO:0000256" key="1">
    <source>
        <dbReference type="ARBA" id="ARBA00004651"/>
    </source>
</evidence>
<dbReference type="RefSeq" id="WP_184748127.1">
    <property type="nucleotide sequence ID" value="NZ_JACHGJ010000008.1"/>
</dbReference>
<dbReference type="CDD" id="cd06550">
    <property type="entry name" value="TM_ABC_iron-siderophores_like"/>
    <property type="match status" value="1"/>
</dbReference>
<protein>
    <submittedName>
        <fullName evidence="9">Iron complex transport system permease protein</fullName>
    </submittedName>
</protein>
<dbReference type="GO" id="GO:0033214">
    <property type="term" value="P:siderophore-iron import into cell"/>
    <property type="evidence" value="ECO:0007669"/>
    <property type="project" value="TreeGrafter"/>
</dbReference>
<organism evidence="9 10">
    <name type="scientific">Spirochaeta isovalerica</name>
    <dbReference type="NCBI Taxonomy" id="150"/>
    <lineage>
        <taxon>Bacteria</taxon>
        <taxon>Pseudomonadati</taxon>
        <taxon>Spirochaetota</taxon>
        <taxon>Spirochaetia</taxon>
        <taxon>Spirochaetales</taxon>
        <taxon>Spirochaetaceae</taxon>
        <taxon>Spirochaeta</taxon>
    </lineage>
</organism>
<evidence type="ECO:0000313" key="10">
    <source>
        <dbReference type="Proteomes" id="UP000587760"/>
    </source>
</evidence>
<dbReference type="FunFam" id="1.10.3470.10:FF:000001">
    <property type="entry name" value="Vitamin B12 ABC transporter permease BtuC"/>
    <property type="match status" value="1"/>
</dbReference>
<keyword evidence="7 8" id="KW-0472">Membrane</keyword>
<keyword evidence="3" id="KW-0813">Transport</keyword>
<evidence type="ECO:0000256" key="5">
    <source>
        <dbReference type="ARBA" id="ARBA00022692"/>
    </source>
</evidence>
<evidence type="ECO:0000313" key="9">
    <source>
        <dbReference type="EMBL" id="MBB6481893.1"/>
    </source>
</evidence>
<gene>
    <name evidence="9" type="ORF">HNR50_003574</name>
</gene>
<feature type="transmembrane region" description="Helical" evidence="8">
    <location>
        <begin position="309"/>
        <end position="327"/>
    </location>
</feature>
<sequence>MKPSRYVLSISVLLLLVLILAIFCVGAGAVSISPGEVFKVLTGAVKEGTDYIIVMNFRLPRVILAALIGGGLAAAGAAFQGMFRNPLADPFVVGASGGAALGATMAIAFGLSIQIGPFNSVPVAAFIGSIGAVFLVYLIAESGESTSTVSLLLAGTALSTILSSAVSLIMLLSDKTLHETYTWLLGGLSGRSWTDLTGTAPFILLGCLALWLLSRPLDALASGEKTARSLGLPIKRTRALIVLMASLTTAASVAAGGIIGFVGLVAPHMARLFFGSSHRQLIPASMLTGALLLMAADVIARTAVAPMELPAGIITSVTGGAFFLYLLKTRKGELRG</sequence>
<evidence type="ECO:0000256" key="7">
    <source>
        <dbReference type="ARBA" id="ARBA00023136"/>
    </source>
</evidence>
<feature type="transmembrane region" description="Helical" evidence="8">
    <location>
        <begin position="152"/>
        <end position="172"/>
    </location>
</feature>
<feature type="transmembrane region" description="Helical" evidence="8">
    <location>
        <begin position="62"/>
        <end position="79"/>
    </location>
</feature>
<evidence type="ECO:0000256" key="3">
    <source>
        <dbReference type="ARBA" id="ARBA00022448"/>
    </source>
</evidence>
<proteinExistence type="inferred from homology"/>
<name>A0A841RD53_9SPIO</name>
<dbReference type="PANTHER" id="PTHR30472:SF25">
    <property type="entry name" value="ABC TRANSPORTER PERMEASE PROTEIN MJ0876-RELATED"/>
    <property type="match status" value="1"/>
</dbReference>
<comment type="subcellular location">
    <subcellularLocation>
        <location evidence="1">Cell membrane</location>
        <topology evidence="1">Multi-pass membrane protein</topology>
    </subcellularLocation>
</comment>
<keyword evidence="4" id="KW-1003">Cell membrane</keyword>
<dbReference type="SUPFAM" id="SSF81345">
    <property type="entry name" value="ABC transporter involved in vitamin B12 uptake, BtuC"/>
    <property type="match status" value="1"/>
</dbReference>
<dbReference type="PANTHER" id="PTHR30472">
    <property type="entry name" value="FERRIC ENTEROBACTIN TRANSPORT SYSTEM PERMEASE PROTEIN"/>
    <property type="match status" value="1"/>
</dbReference>
<dbReference type="InterPro" id="IPR037294">
    <property type="entry name" value="ABC_BtuC-like"/>
</dbReference>
<feature type="transmembrane region" description="Helical" evidence="8">
    <location>
        <begin position="193"/>
        <end position="213"/>
    </location>
</feature>
<keyword evidence="5 8" id="KW-0812">Transmembrane</keyword>
<dbReference type="GO" id="GO:0005886">
    <property type="term" value="C:plasma membrane"/>
    <property type="evidence" value="ECO:0007669"/>
    <property type="project" value="UniProtKB-SubCell"/>
</dbReference>
<dbReference type="Gene3D" id="1.10.3470.10">
    <property type="entry name" value="ABC transporter involved in vitamin B12 uptake, BtuC"/>
    <property type="match status" value="1"/>
</dbReference>
<keyword evidence="6 8" id="KW-1133">Transmembrane helix</keyword>
<evidence type="ECO:0000256" key="6">
    <source>
        <dbReference type="ARBA" id="ARBA00022989"/>
    </source>
</evidence>
<comment type="similarity">
    <text evidence="2">Belongs to the binding-protein-dependent transport system permease family. FecCD subfamily.</text>
</comment>
<feature type="transmembrane region" description="Helical" evidence="8">
    <location>
        <begin position="239"/>
        <end position="269"/>
    </location>
</feature>
<accession>A0A841RD53</accession>
<evidence type="ECO:0000256" key="2">
    <source>
        <dbReference type="ARBA" id="ARBA00007935"/>
    </source>
</evidence>
<evidence type="ECO:0000256" key="4">
    <source>
        <dbReference type="ARBA" id="ARBA00022475"/>
    </source>
</evidence>
<dbReference type="Pfam" id="PF01032">
    <property type="entry name" value="FecCD"/>
    <property type="match status" value="1"/>
</dbReference>